<dbReference type="Pfam" id="PF05161">
    <property type="entry name" value="MOFRL"/>
    <property type="match status" value="1"/>
</dbReference>
<dbReference type="Gene3D" id="3.40.50.10180">
    <property type="entry name" value="Glycerate kinase, MOFRL-like N-terminal domain"/>
    <property type="match status" value="1"/>
</dbReference>
<dbReference type="InterPro" id="IPR007835">
    <property type="entry name" value="MOFRL"/>
</dbReference>
<dbReference type="AlphaFoldDB" id="A0A7X3FTF8"/>
<keyword evidence="4" id="KW-1185">Reference proteome</keyword>
<name>A0A7X3FTF8_9HYPH</name>
<dbReference type="InterPro" id="IPR038614">
    <property type="entry name" value="GK_N_sf"/>
</dbReference>
<feature type="domain" description="MOFRL-associated" evidence="2">
    <location>
        <begin position="13"/>
        <end position="233"/>
    </location>
</feature>
<feature type="domain" description="MOFRL" evidence="1">
    <location>
        <begin position="308"/>
        <end position="414"/>
    </location>
</feature>
<dbReference type="InterPro" id="IPR039760">
    <property type="entry name" value="MOFRL_protein"/>
</dbReference>
<dbReference type="SUPFAM" id="SSF82544">
    <property type="entry name" value="GckA/TtuD-like"/>
    <property type="match status" value="1"/>
</dbReference>
<protein>
    <submittedName>
        <fullName evidence="3">DUF4147 domain-containing protein</fullName>
    </submittedName>
</protein>
<comment type="caution">
    <text evidence="3">The sequence shown here is derived from an EMBL/GenBank/DDBJ whole genome shotgun (WGS) entry which is preliminary data.</text>
</comment>
<dbReference type="EMBL" id="WQRF01000003">
    <property type="protein sequence ID" value="MVS99932.1"/>
    <property type="molecule type" value="Genomic_DNA"/>
</dbReference>
<dbReference type="GO" id="GO:0008887">
    <property type="term" value="F:glycerate kinase activity"/>
    <property type="evidence" value="ECO:0007669"/>
    <property type="project" value="InterPro"/>
</dbReference>
<accession>A0A7X3FTF8</accession>
<reference evidence="3 4" key="1">
    <citation type="submission" date="2019-12" db="EMBL/GenBank/DDBJ databases">
        <title>Devosia maris sp. nov., isolated from the deep seawater.</title>
        <authorList>
            <person name="Liu Y."/>
        </authorList>
    </citation>
    <scope>NUCLEOTIDE SEQUENCE [LARGE SCALE GENOMIC DNA]</scope>
    <source>
        <strain evidence="3 4">L53-10-65</strain>
    </source>
</reference>
<dbReference type="GO" id="GO:0005737">
    <property type="term" value="C:cytoplasm"/>
    <property type="evidence" value="ECO:0007669"/>
    <property type="project" value="TreeGrafter"/>
</dbReference>
<sequence length="422" mass="43280">MSRDQDTAARAALLRLFEVAVEAADPRKAVLANLPPKPKGRCVVIGSGKASAVMASALEAAWPDVNLSGIVSTRYGHAVPAGRISVIQAAHPVPDENSTLAAQLMVDALRDLTADDLVICLMSGGASSLAVMPTEGVTLAEKRALNQQLLMSGASITEMNAIRQCLSRIKGGRLASFAGPAPVVTLVLSDVPGDDAGVVGSGPTICSPQGPDLARASVSRYQLKLPGHIRAIIGSAEAPAPRPQDRYLVIGSAAQSLKAAAQEAHALGYRPLILSDSLEGESRDIGRVLATMAVSAATSGLPFDGPAVILSGGETTVSVTGDAAGRGGRNSELLLSATLRLDGHNRIWALAADTDGIDGADEAAGAIATPSSLERCRKLGLDPRAHLDGHDSGSLFAALGDHLVTGPTLTNVNDFRAFLITA</sequence>
<organism evidence="3 4">
    <name type="scientific">Devosia marina</name>
    <dbReference type="NCBI Taxonomy" id="2683198"/>
    <lineage>
        <taxon>Bacteria</taxon>
        <taxon>Pseudomonadati</taxon>
        <taxon>Pseudomonadota</taxon>
        <taxon>Alphaproteobacteria</taxon>
        <taxon>Hyphomicrobiales</taxon>
        <taxon>Devosiaceae</taxon>
        <taxon>Devosia</taxon>
    </lineage>
</organism>
<dbReference type="RefSeq" id="WP_157290761.1">
    <property type="nucleotide sequence ID" value="NZ_WQRF01000003.1"/>
</dbReference>
<evidence type="ECO:0000313" key="3">
    <source>
        <dbReference type="EMBL" id="MVS99932.1"/>
    </source>
</evidence>
<evidence type="ECO:0000259" key="1">
    <source>
        <dbReference type="Pfam" id="PF05161"/>
    </source>
</evidence>
<dbReference type="Gene3D" id="3.40.1480.10">
    <property type="entry name" value="MOFRL domain"/>
    <property type="match status" value="1"/>
</dbReference>
<proteinExistence type="predicted"/>
<dbReference type="InterPro" id="IPR037035">
    <property type="entry name" value="GK-like_C_sf"/>
</dbReference>
<dbReference type="PANTHER" id="PTHR12227">
    <property type="entry name" value="GLYCERATE KINASE"/>
    <property type="match status" value="1"/>
</dbReference>
<evidence type="ECO:0000259" key="2">
    <source>
        <dbReference type="Pfam" id="PF13660"/>
    </source>
</evidence>
<dbReference type="Proteomes" id="UP000438106">
    <property type="component" value="Unassembled WGS sequence"/>
</dbReference>
<evidence type="ECO:0000313" key="4">
    <source>
        <dbReference type="Proteomes" id="UP000438106"/>
    </source>
</evidence>
<dbReference type="InterPro" id="IPR025286">
    <property type="entry name" value="MOFRL_assoc_dom"/>
</dbReference>
<dbReference type="PANTHER" id="PTHR12227:SF0">
    <property type="entry name" value="GLYCERATE KINASE"/>
    <property type="match status" value="1"/>
</dbReference>
<dbReference type="Pfam" id="PF13660">
    <property type="entry name" value="DUF4147"/>
    <property type="match status" value="1"/>
</dbReference>
<gene>
    <name evidence="3" type="ORF">GO014_12955</name>
</gene>